<reference evidence="1" key="1">
    <citation type="journal article" date="2015" name="Nature">
        <title>Complex archaea that bridge the gap between prokaryotes and eukaryotes.</title>
        <authorList>
            <person name="Spang A."/>
            <person name="Saw J.H."/>
            <person name="Jorgensen S.L."/>
            <person name="Zaremba-Niedzwiedzka K."/>
            <person name="Martijn J."/>
            <person name="Lind A.E."/>
            <person name="van Eijk R."/>
            <person name="Schleper C."/>
            <person name="Guy L."/>
            <person name="Ettema T.J."/>
        </authorList>
    </citation>
    <scope>NUCLEOTIDE SEQUENCE</scope>
</reference>
<gene>
    <name evidence="1" type="ORF">LCGC14_2810300</name>
</gene>
<evidence type="ECO:0000313" key="1">
    <source>
        <dbReference type="EMBL" id="KKK81753.1"/>
    </source>
</evidence>
<protein>
    <submittedName>
        <fullName evidence="1">Uncharacterized protein</fullName>
    </submittedName>
</protein>
<name>A0A0F8YK16_9ZZZZ</name>
<dbReference type="EMBL" id="LAZR01052985">
    <property type="protein sequence ID" value="KKK81753.1"/>
    <property type="molecule type" value="Genomic_DNA"/>
</dbReference>
<proteinExistence type="predicted"/>
<feature type="non-terminal residue" evidence="1">
    <location>
        <position position="1"/>
    </location>
</feature>
<dbReference type="AlphaFoldDB" id="A0A0F8YK16"/>
<accession>A0A0F8YK16</accession>
<comment type="caution">
    <text evidence="1">The sequence shown here is derived from an EMBL/GenBank/DDBJ whole genome shotgun (WGS) entry which is preliminary data.</text>
</comment>
<sequence length="134" mass="14653">LIDAIEKGEVDLDLEFEGPLAMTEKRSELRAVDETLNRLAPMIQVDEGILDPIKTEEIGFFVADRTNLDPSLLRTKDEVAERATARKEARAQAEQGLQFKQFMEAIGKVGGVAKLLEVMQQGGGGQPAGEEEAL</sequence>
<organism evidence="1">
    <name type="scientific">marine sediment metagenome</name>
    <dbReference type="NCBI Taxonomy" id="412755"/>
    <lineage>
        <taxon>unclassified sequences</taxon>
        <taxon>metagenomes</taxon>
        <taxon>ecological metagenomes</taxon>
    </lineage>
</organism>